<protein>
    <recommendedName>
        <fullName evidence="6">Probable glucan endo-1,3-beta-glucosidase eglC</fullName>
        <ecNumber evidence="5">3.2.1.39</ecNumber>
    </recommendedName>
    <alternativeName>
        <fullName evidence="20">Endo-1,3-beta-glucanase eglC</fullName>
    </alternativeName>
    <alternativeName>
        <fullName evidence="21">Laminarinase eglC</fullName>
    </alternativeName>
</protein>
<evidence type="ECO:0000313" key="24">
    <source>
        <dbReference type="EMBL" id="KAF2164597.1"/>
    </source>
</evidence>
<evidence type="ECO:0000256" key="19">
    <source>
        <dbReference type="ARBA" id="ARBA00025152"/>
    </source>
</evidence>
<feature type="signal peptide" evidence="23">
    <location>
        <begin position="1"/>
        <end position="20"/>
    </location>
</feature>
<dbReference type="GO" id="GO:0005576">
    <property type="term" value="C:extracellular region"/>
    <property type="evidence" value="ECO:0007669"/>
    <property type="project" value="TreeGrafter"/>
</dbReference>
<evidence type="ECO:0000256" key="13">
    <source>
        <dbReference type="ARBA" id="ARBA00023136"/>
    </source>
</evidence>
<dbReference type="GO" id="GO:0009986">
    <property type="term" value="C:cell surface"/>
    <property type="evidence" value="ECO:0007669"/>
    <property type="project" value="TreeGrafter"/>
</dbReference>
<evidence type="ECO:0000256" key="18">
    <source>
        <dbReference type="ARBA" id="ARBA00023326"/>
    </source>
</evidence>
<name>A0A6A6CBN1_ZASCE</name>
<dbReference type="InterPro" id="IPR000490">
    <property type="entry name" value="Glyco_hydro_17"/>
</dbReference>
<dbReference type="SUPFAM" id="SSF51445">
    <property type="entry name" value="(Trans)glycosidases"/>
    <property type="match status" value="1"/>
</dbReference>
<dbReference type="PANTHER" id="PTHR16631:SF13">
    <property type="entry name" value="GLUCAN ENDO-1,3-BETA-GLUCOSIDASE EGLC-RELATED"/>
    <property type="match status" value="1"/>
</dbReference>
<keyword evidence="25" id="KW-1185">Reference proteome</keyword>
<organism evidence="24 25">
    <name type="scientific">Zasmidium cellare ATCC 36951</name>
    <dbReference type="NCBI Taxonomy" id="1080233"/>
    <lineage>
        <taxon>Eukaryota</taxon>
        <taxon>Fungi</taxon>
        <taxon>Dikarya</taxon>
        <taxon>Ascomycota</taxon>
        <taxon>Pezizomycotina</taxon>
        <taxon>Dothideomycetes</taxon>
        <taxon>Dothideomycetidae</taxon>
        <taxon>Mycosphaerellales</taxon>
        <taxon>Mycosphaerellaceae</taxon>
        <taxon>Zasmidium</taxon>
    </lineage>
</organism>
<dbReference type="Pfam" id="PF00332">
    <property type="entry name" value="Glyco_hydro_17"/>
    <property type="match status" value="1"/>
</dbReference>
<dbReference type="PANTHER" id="PTHR16631">
    <property type="entry name" value="GLUCAN 1,3-BETA-GLUCOSIDASE"/>
    <property type="match status" value="1"/>
</dbReference>
<evidence type="ECO:0000256" key="7">
    <source>
        <dbReference type="ARBA" id="ARBA00022475"/>
    </source>
</evidence>
<evidence type="ECO:0000256" key="1">
    <source>
        <dbReference type="ARBA" id="ARBA00000382"/>
    </source>
</evidence>
<keyword evidence="10" id="KW-0336">GPI-anchor</keyword>
<dbReference type="Proteomes" id="UP000799537">
    <property type="component" value="Unassembled WGS sequence"/>
</dbReference>
<evidence type="ECO:0000256" key="6">
    <source>
        <dbReference type="ARBA" id="ARBA00019762"/>
    </source>
</evidence>
<comment type="function">
    <text evidence="19">Glucanases play a role in cell expansion during growth, in cell-cell fusion during mating, and in spore release during sporulation. This enzyme may be involved in beta-glucan degradation and also function biosynthetically as a transglycosylase.</text>
</comment>
<evidence type="ECO:0000256" key="3">
    <source>
        <dbReference type="ARBA" id="ARBA00004609"/>
    </source>
</evidence>
<keyword evidence="17" id="KW-0961">Cell wall biogenesis/degradation</keyword>
<evidence type="ECO:0000256" key="23">
    <source>
        <dbReference type="SAM" id="SignalP"/>
    </source>
</evidence>
<keyword evidence="14" id="KW-0325">Glycoprotein</keyword>
<dbReference type="GO" id="GO:0071555">
    <property type="term" value="P:cell wall organization"/>
    <property type="evidence" value="ECO:0007669"/>
    <property type="project" value="UniProtKB-KW"/>
</dbReference>
<keyword evidence="8" id="KW-0134">Cell wall</keyword>
<evidence type="ECO:0000256" key="10">
    <source>
        <dbReference type="ARBA" id="ARBA00022622"/>
    </source>
</evidence>
<evidence type="ECO:0000256" key="22">
    <source>
        <dbReference type="RuleBase" id="RU004335"/>
    </source>
</evidence>
<gene>
    <name evidence="24" type="ORF">M409DRAFT_67735</name>
</gene>
<keyword evidence="16" id="KW-0449">Lipoprotein</keyword>
<dbReference type="EC" id="3.2.1.39" evidence="5"/>
<dbReference type="GO" id="GO:0005886">
    <property type="term" value="C:plasma membrane"/>
    <property type="evidence" value="ECO:0007669"/>
    <property type="project" value="UniProtKB-SubCell"/>
</dbReference>
<evidence type="ECO:0000256" key="4">
    <source>
        <dbReference type="ARBA" id="ARBA00008773"/>
    </source>
</evidence>
<dbReference type="AlphaFoldDB" id="A0A6A6CBN1"/>
<evidence type="ECO:0000256" key="12">
    <source>
        <dbReference type="ARBA" id="ARBA00022801"/>
    </source>
</evidence>
<dbReference type="Gene3D" id="3.20.20.80">
    <property type="entry name" value="Glycosidases"/>
    <property type="match status" value="1"/>
</dbReference>
<dbReference type="GO" id="GO:0000272">
    <property type="term" value="P:polysaccharide catabolic process"/>
    <property type="evidence" value="ECO:0007669"/>
    <property type="project" value="UniProtKB-KW"/>
</dbReference>
<dbReference type="GeneID" id="54570802"/>
<feature type="chain" id="PRO_5025563112" description="Probable glucan endo-1,3-beta-glucosidase eglC" evidence="23">
    <location>
        <begin position="21"/>
        <end position="290"/>
    </location>
</feature>
<dbReference type="InterPro" id="IPR017853">
    <property type="entry name" value="GH"/>
</dbReference>
<sequence>MRFSTTLAAIAATTLPLTQAYYKGFNVGATNPDSSCKTTAQWTTAFQKLQALPQKISQVRLYASSDCNTLANAVPAALSTGTQILVGVWTEDAAHYTAEKNALEAAIHAHGTAWILAISVGSEDLYRKDTTASTLAQQIYDVRGMVRALGVQAEVGHVDTWTAWVDSANDAVIQACDFVGMDGYPYWQDADISAAEDVFFKSYQDTLNHVQSVKAGTWVWITETGWPTQGATQGAAVASLQNAQRFWRSVACRLFETGHVFWYAYQDYNDNPSFGVFDKDGKAQYDLSGC</sequence>
<comment type="subcellular location">
    <subcellularLocation>
        <location evidence="3">Cell membrane</location>
        <topology evidence="3">Lipid-anchor</topology>
        <topology evidence="3">GPI-anchor</topology>
    </subcellularLocation>
    <subcellularLocation>
        <location evidence="2">Secreted</location>
        <location evidence="2">Cell wall</location>
    </subcellularLocation>
</comment>
<dbReference type="EMBL" id="ML993603">
    <property type="protein sequence ID" value="KAF2164597.1"/>
    <property type="molecule type" value="Genomic_DNA"/>
</dbReference>
<dbReference type="GO" id="GO:0098552">
    <property type="term" value="C:side of membrane"/>
    <property type="evidence" value="ECO:0007669"/>
    <property type="project" value="UniProtKB-KW"/>
</dbReference>
<keyword evidence="18" id="KW-0624">Polysaccharide degradation</keyword>
<evidence type="ECO:0000256" key="21">
    <source>
        <dbReference type="ARBA" id="ARBA00032906"/>
    </source>
</evidence>
<keyword evidence="13" id="KW-0472">Membrane</keyword>
<keyword evidence="15" id="KW-0119">Carbohydrate metabolism</keyword>
<keyword evidence="7" id="KW-1003">Cell membrane</keyword>
<proteinExistence type="inferred from homology"/>
<dbReference type="GO" id="GO:0009277">
    <property type="term" value="C:fungal-type cell wall"/>
    <property type="evidence" value="ECO:0007669"/>
    <property type="project" value="TreeGrafter"/>
</dbReference>
<dbReference type="RefSeq" id="XP_033665486.1">
    <property type="nucleotide sequence ID" value="XM_033817530.1"/>
</dbReference>
<evidence type="ECO:0000256" key="2">
    <source>
        <dbReference type="ARBA" id="ARBA00004191"/>
    </source>
</evidence>
<evidence type="ECO:0000256" key="16">
    <source>
        <dbReference type="ARBA" id="ARBA00023288"/>
    </source>
</evidence>
<evidence type="ECO:0000256" key="8">
    <source>
        <dbReference type="ARBA" id="ARBA00022512"/>
    </source>
</evidence>
<comment type="catalytic activity">
    <reaction evidence="1">
        <text>Hydrolysis of (1-&gt;3)-beta-D-glucosidic linkages in (1-&gt;3)-beta-D-glucans.</text>
        <dbReference type="EC" id="3.2.1.39"/>
    </reaction>
</comment>
<accession>A0A6A6CBN1</accession>
<dbReference type="InterPro" id="IPR050732">
    <property type="entry name" value="Beta-glucan_modifiers"/>
</dbReference>
<evidence type="ECO:0000256" key="9">
    <source>
        <dbReference type="ARBA" id="ARBA00022525"/>
    </source>
</evidence>
<evidence type="ECO:0000256" key="5">
    <source>
        <dbReference type="ARBA" id="ARBA00012780"/>
    </source>
</evidence>
<comment type="similarity">
    <text evidence="4 22">Belongs to the glycosyl hydrolase 17 family.</text>
</comment>
<evidence type="ECO:0000313" key="25">
    <source>
        <dbReference type="Proteomes" id="UP000799537"/>
    </source>
</evidence>
<keyword evidence="9" id="KW-0964">Secreted</keyword>
<reference evidence="24" key="1">
    <citation type="journal article" date="2020" name="Stud. Mycol.">
        <title>101 Dothideomycetes genomes: a test case for predicting lifestyles and emergence of pathogens.</title>
        <authorList>
            <person name="Haridas S."/>
            <person name="Albert R."/>
            <person name="Binder M."/>
            <person name="Bloem J."/>
            <person name="Labutti K."/>
            <person name="Salamov A."/>
            <person name="Andreopoulos B."/>
            <person name="Baker S."/>
            <person name="Barry K."/>
            <person name="Bills G."/>
            <person name="Bluhm B."/>
            <person name="Cannon C."/>
            <person name="Castanera R."/>
            <person name="Culley D."/>
            <person name="Daum C."/>
            <person name="Ezra D."/>
            <person name="Gonzalez J."/>
            <person name="Henrissat B."/>
            <person name="Kuo A."/>
            <person name="Liang C."/>
            <person name="Lipzen A."/>
            <person name="Lutzoni F."/>
            <person name="Magnuson J."/>
            <person name="Mondo S."/>
            <person name="Nolan M."/>
            <person name="Ohm R."/>
            <person name="Pangilinan J."/>
            <person name="Park H.-J."/>
            <person name="Ramirez L."/>
            <person name="Alfaro M."/>
            <person name="Sun H."/>
            <person name="Tritt A."/>
            <person name="Yoshinaga Y."/>
            <person name="Zwiers L.-H."/>
            <person name="Turgeon B."/>
            <person name="Goodwin S."/>
            <person name="Spatafora J."/>
            <person name="Crous P."/>
            <person name="Grigoriev I."/>
        </authorList>
    </citation>
    <scope>NUCLEOTIDE SEQUENCE</scope>
    <source>
        <strain evidence="24">ATCC 36951</strain>
    </source>
</reference>
<evidence type="ECO:0000256" key="20">
    <source>
        <dbReference type="ARBA" id="ARBA00032134"/>
    </source>
</evidence>
<dbReference type="GO" id="GO:0042973">
    <property type="term" value="F:glucan endo-1,3-beta-D-glucosidase activity"/>
    <property type="evidence" value="ECO:0007669"/>
    <property type="project" value="UniProtKB-EC"/>
</dbReference>
<evidence type="ECO:0000256" key="15">
    <source>
        <dbReference type="ARBA" id="ARBA00023277"/>
    </source>
</evidence>
<evidence type="ECO:0000256" key="11">
    <source>
        <dbReference type="ARBA" id="ARBA00022729"/>
    </source>
</evidence>
<evidence type="ECO:0000256" key="14">
    <source>
        <dbReference type="ARBA" id="ARBA00023180"/>
    </source>
</evidence>
<dbReference type="OrthoDB" id="77201at2759"/>
<keyword evidence="12 24" id="KW-0378">Hydrolase</keyword>
<evidence type="ECO:0000256" key="17">
    <source>
        <dbReference type="ARBA" id="ARBA00023316"/>
    </source>
</evidence>
<keyword evidence="11 23" id="KW-0732">Signal</keyword>